<comment type="caution">
    <text evidence="2">The sequence shown here is derived from an EMBL/GenBank/DDBJ whole genome shotgun (WGS) entry which is preliminary data.</text>
</comment>
<name>A0ABW9WRH5_9BURK</name>
<reference evidence="2 3" key="1">
    <citation type="submission" date="2019-12" db="EMBL/GenBank/DDBJ databases">
        <title>Novel species isolated from a subtropical stream in China.</title>
        <authorList>
            <person name="Lu H."/>
        </authorList>
    </citation>
    <scope>NUCLEOTIDE SEQUENCE [LARGE SCALE GENOMIC DNA]</scope>
    <source>
        <strain evidence="2 3">FT109W</strain>
    </source>
</reference>
<organism evidence="2 3">
    <name type="scientific">Duganella margarita</name>
    <dbReference type="NCBI Taxonomy" id="2692170"/>
    <lineage>
        <taxon>Bacteria</taxon>
        <taxon>Pseudomonadati</taxon>
        <taxon>Pseudomonadota</taxon>
        <taxon>Betaproteobacteria</taxon>
        <taxon>Burkholderiales</taxon>
        <taxon>Oxalobacteraceae</taxon>
        <taxon>Telluria group</taxon>
        <taxon>Duganella</taxon>
    </lineage>
</organism>
<keyword evidence="3" id="KW-1185">Reference proteome</keyword>
<dbReference type="InterPro" id="IPR029068">
    <property type="entry name" value="Glyas_Bleomycin-R_OHBP_Dase"/>
</dbReference>
<dbReference type="PROSITE" id="PS51819">
    <property type="entry name" value="VOC"/>
    <property type="match status" value="1"/>
</dbReference>
<protein>
    <submittedName>
        <fullName evidence="2">Bleomycin resistance protein</fullName>
    </submittedName>
</protein>
<dbReference type="InterPro" id="IPR004360">
    <property type="entry name" value="Glyas_Fos-R_dOase_dom"/>
</dbReference>
<dbReference type="Pfam" id="PF00903">
    <property type="entry name" value="Glyoxalase"/>
    <property type="match status" value="1"/>
</dbReference>
<gene>
    <name evidence="2" type="ORF">GTP55_26600</name>
</gene>
<dbReference type="SUPFAM" id="SSF54593">
    <property type="entry name" value="Glyoxalase/Bleomycin resistance protein/Dihydroxybiphenyl dioxygenase"/>
    <property type="match status" value="1"/>
</dbReference>
<dbReference type="InterPro" id="IPR037523">
    <property type="entry name" value="VOC_core"/>
</dbReference>
<evidence type="ECO:0000259" key="1">
    <source>
        <dbReference type="PROSITE" id="PS51819"/>
    </source>
</evidence>
<evidence type="ECO:0000313" key="2">
    <source>
        <dbReference type="EMBL" id="MYN42918.1"/>
    </source>
</evidence>
<dbReference type="Proteomes" id="UP000466332">
    <property type="component" value="Unassembled WGS sequence"/>
</dbReference>
<evidence type="ECO:0000313" key="3">
    <source>
        <dbReference type="Proteomes" id="UP000466332"/>
    </source>
</evidence>
<sequence length="120" mass="13425">MSDFTNVRFTLAVLDLASSTNYYTSVLGLTIDFTAPGWTFLSRGSFRVMLGECVDAMPPSKLGDHSWFAYVTVSDASILFAEYQTSGAEFTQALSDKPWDMREFGIRTIDGHRIMFGQEL</sequence>
<feature type="domain" description="VOC" evidence="1">
    <location>
        <begin position="5"/>
        <end position="119"/>
    </location>
</feature>
<accession>A0ABW9WRH5</accession>
<dbReference type="RefSeq" id="WP_161047797.1">
    <property type="nucleotide sequence ID" value="NZ_WWCS01000027.1"/>
</dbReference>
<dbReference type="Gene3D" id="3.10.180.10">
    <property type="entry name" value="2,3-Dihydroxybiphenyl 1,2-Dioxygenase, domain 1"/>
    <property type="match status" value="1"/>
</dbReference>
<proteinExistence type="predicted"/>
<dbReference type="EMBL" id="WWCS01000027">
    <property type="protein sequence ID" value="MYN42918.1"/>
    <property type="molecule type" value="Genomic_DNA"/>
</dbReference>